<comment type="caution">
    <text evidence="1">The sequence shown here is derived from an EMBL/GenBank/DDBJ whole genome shotgun (WGS) entry which is preliminary data.</text>
</comment>
<gene>
    <name evidence="1" type="ORF">BIFCAT_00674</name>
</gene>
<accession>B6XUW1</accession>
<organism evidence="1 2">
    <name type="scientific">Bifidobacterium catenulatum DSM 16992 = JCM 1194 = LMG 11043</name>
    <dbReference type="NCBI Taxonomy" id="566552"/>
    <lineage>
        <taxon>Bacteria</taxon>
        <taxon>Bacillati</taxon>
        <taxon>Actinomycetota</taxon>
        <taxon>Actinomycetes</taxon>
        <taxon>Bifidobacteriales</taxon>
        <taxon>Bifidobacteriaceae</taxon>
        <taxon>Bifidobacterium</taxon>
    </lineage>
</organism>
<reference evidence="1 2" key="2">
    <citation type="submission" date="2008-10" db="EMBL/GenBank/DDBJ databases">
        <authorList>
            <person name="Fulton L."/>
            <person name="Clifton S."/>
            <person name="Fulton B."/>
            <person name="Xu J."/>
            <person name="Minx P."/>
            <person name="Pepin K.H."/>
            <person name="Johnson M."/>
            <person name="Bhonagiri V."/>
            <person name="Nash W.E."/>
            <person name="Mardis E.R."/>
            <person name="Wilson R.K."/>
        </authorList>
    </citation>
    <scope>NUCLEOTIDE SEQUENCE [LARGE SCALE GENOMIC DNA]</scope>
    <source>
        <strain evidence="1 2">DSM 16992</strain>
    </source>
</reference>
<name>B6XUW1_9BIFI</name>
<evidence type="ECO:0000313" key="2">
    <source>
        <dbReference type="Proteomes" id="UP000003882"/>
    </source>
</evidence>
<dbReference type="Proteomes" id="UP000003882">
    <property type="component" value="Unassembled WGS sequence"/>
</dbReference>
<dbReference type="EMBL" id="ABXY01000011">
    <property type="protein sequence ID" value="EEB21716.1"/>
    <property type="molecule type" value="Genomic_DNA"/>
</dbReference>
<dbReference type="eggNOG" id="ENOG5030CBB">
    <property type="taxonomic scope" value="Bacteria"/>
</dbReference>
<protein>
    <submittedName>
        <fullName evidence="1">Uncharacterized protein</fullName>
    </submittedName>
</protein>
<sequence length="45" mass="5353">MTRFKPYFAQDLFPICSLDRSDTYCLGSSRRRATSQRTVHTQRRV</sequence>
<reference evidence="1 2" key="1">
    <citation type="submission" date="2008-10" db="EMBL/GenBank/DDBJ databases">
        <title>Draft genome sequence of Bifidobacterium catenulatum (DSM 16992).</title>
        <authorList>
            <person name="Sudarsanam P."/>
            <person name="Ley R."/>
            <person name="Guruge J."/>
            <person name="Turnbaugh P.J."/>
            <person name="Mahowald M."/>
            <person name="Liep D."/>
            <person name="Gordon J."/>
        </authorList>
    </citation>
    <scope>NUCLEOTIDE SEQUENCE [LARGE SCALE GENOMIC DNA]</scope>
    <source>
        <strain evidence="1 2">DSM 16992</strain>
    </source>
</reference>
<dbReference type="AlphaFoldDB" id="B6XUW1"/>
<evidence type="ECO:0000313" key="1">
    <source>
        <dbReference type="EMBL" id="EEB21716.1"/>
    </source>
</evidence>
<proteinExistence type="predicted"/>